<name>B9M2G5_GEODF</name>
<dbReference type="STRING" id="316067.Geob_0982"/>
<dbReference type="Proteomes" id="UP000007721">
    <property type="component" value="Chromosome"/>
</dbReference>
<dbReference type="HOGENOM" id="CLU_2034717_0_0_7"/>
<proteinExistence type="predicted"/>
<protein>
    <submittedName>
        <fullName evidence="1">Uncharacterized protein</fullName>
    </submittedName>
</protein>
<keyword evidence="2" id="KW-1185">Reference proteome</keyword>
<sequence>MKLVIQNGCRHTLTRKEFEPILVLFPPKWNNGVNTITFYKSENLELGTRYFEKEKVLGVFWPKESEDIHERLKAISEILISLDCISENRVLCLDKSNLEYFLDRTASIREDCYRMLADKRA</sequence>
<reference evidence="1 2" key="1">
    <citation type="submission" date="2009-01" db="EMBL/GenBank/DDBJ databases">
        <title>Complete sequence of Geobacter sp. FRC-32.</title>
        <authorList>
            <consortium name="US DOE Joint Genome Institute"/>
            <person name="Lucas S."/>
            <person name="Copeland A."/>
            <person name="Lapidus A."/>
            <person name="Glavina del Rio T."/>
            <person name="Dalin E."/>
            <person name="Tice H."/>
            <person name="Bruce D."/>
            <person name="Goodwin L."/>
            <person name="Pitluck S."/>
            <person name="Saunders E."/>
            <person name="Brettin T."/>
            <person name="Detter J.C."/>
            <person name="Han C."/>
            <person name="Larimer F."/>
            <person name="Land M."/>
            <person name="Hauser L."/>
            <person name="Kyrpides N."/>
            <person name="Ovchinnikova G."/>
            <person name="Kostka J."/>
            <person name="Richardson P."/>
        </authorList>
    </citation>
    <scope>NUCLEOTIDE SEQUENCE [LARGE SCALE GENOMIC DNA]</scope>
    <source>
        <strain evidence="2">DSM 22248 / JCM 15807 / FRC-32</strain>
    </source>
</reference>
<organism evidence="1 2">
    <name type="scientific">Geotalea daltonii (strain DSM 22248 / JCM 15807 / FRC-32)</name>
    <name type="common">Geobacter daltonii</name>
    <dbReference type="NCBI Taxonomy" id="316067"/>
    <lineage>
        <taxon>Bacteria</taxon>
        <taxon>Pseudomonadati</taxon>
        <taxon>Thermodesulfobacteriota</taxon>
        <taxon>Desulfuromonadia</taxon>
        <taxon>Geobacterales</taxon>
        <taxon>Geobacteraceae</taxon>
        <taxon>Geotalea</taxon>
    </lineage>
</organism>
<dbReference type="AlphaFoldDB" id="B9M2G5"/>
<evidence type="ECO:0000313" key="1">
    <source>
        <dbReference type="EMBL" id="ACM19344.1"/>
    </source>
</evidence>
<dbReference type="EMBL" id="CP001390">
    <property type="protein sequence ID" value="ACM19344.1"/>
    <property type="molecule type" value="Genomic_DNA"/>
</dbReference>
<accession>B9M2G5</accession>
<dbReference type="KEGG" id="geo:Geob_0982"/>
<evidence type="ECO:0000313" key="2">
    <source>
        <dbReference type="Proteomes" id="UP000007721"/>
    </source>
</evidence>
<gene>
    <name evidence="1" type="ordered locus">Geob_0982</name>
</gene>